<feature type="region of interest" description="Disordered" evidence="1">
    <location>
        <begin position="1"/>
        <end position="34"/>
    </location>
</feature>
<feature type="region of interest" description="Disordered" evidence="1">
    <location>
        <begin position="341"/>
        <end position="367"/>
    </location>
</feature>
<keyword evidence="2" id="KW-0812">Transmembrane</keyword>
<dbReference type="EMBL" id="LT607410">
    <property type="protein sequence ID" value="SCF17490.1"/>
    <property type="molecule type" value="Genomic_DNA"/>
</dbReference>
<dbReference type="Proteomes" id="UP000198228">
    <property type="component" value="Chromosome I"/>
</dbReference>
<keyword evidence="2" id="KW-1133">Transmembrane helix</keyword>
<dbReference type="InterPro" id="IPR008535">
    <property type="entry name" value="DUF817"/>
</dbReference>
<evidence type="ECO:0000256" key="1">
    <source>
        <dbReference type="SAM" id="MobiDB-lite"/>
    </source>
</evidence>
<feature type="transmembrane region" description="Helical" evidence="2">
    <location>
        <begin position="209"/>
        <end position="226"/>
    </location>
</feature>
<evidence type="ECO:0000313" key="4">
    <source>
        <dbReference type="Proteomes" id="UP000198228"/>
    </source>
</evidence>
<keyword evidence="2" id="KW-0472">Membrane</keyword>
<protein>
    <submittedName>
        <fullName evidence="3">Uncharacterized membrane protein YoaT, DUF817 family</fullName>
    </submittedName>
</protein>
<feature type="transmembrane region" description="Helical" evidence="2">
    <location>
        <begin position="87"/>
        <end position="107"/>
    </location>
</feature>
<organism evidence="3 4">
    <name type="scientific">Micromonospora purpureochromogenes</name>
    <dbReference type="NCBI Taxonomy" id="47872"/>
    <lineage>
        <taxon>Bacteria</taxon>
        <taxon>Bacillati</taxon>
        <taxon>Actinomycetota</taxon>
        <taxon>Actinomycetes</taxon>
        <taxon>Micromonosporales</taxon>
        <taxon>Micromonosporaceae</taxon>
        <taxon>Micromonospora</taxon>
    </lineage>
</organism>
<feature type="transmembrane region" description="Helical" evidence="2">
    <location>
        <begin position="144"/>
        <end position="164"/>
    </location>
</feature>
<sequence>MGAFSTGFSVAPADRARRESSAPTPPLPAELRRHDSVAAMRTPSGPAALTAAERAIDARFRAILARLPRRGPAGWLTEFAVFGLKQAWACVFGGAMLAVIFAAHLWYPEDAPFARNDFLTLAAVVIQIAMVAGRLETLRELRVVVLFHLVGTAMELFKTHIGSWSYAPDGVLRLGAVPLFSGFMYAAVGSYMVRVNRLFDLRFVRYPRRWVTAAVAAAIYANFFTNHYVRDVRWLLVAVVALVFGRCVMQFRIFRFRWRMPLLLAFFLVAVFIWLAENIATWSHAWLYPSQLGGWHPVSATKLASWFLLMIISVVLVTWISPPQPPDDLQSAATVDADVAELPPVSPTTGGPRNIATDLAGHGRHER</sequence>
<name>A0A1C4Y9Z3_9ACTN</name>
<feature type="transmembrane region" description="Helical" evidence="2">
    <location>
        <begin position="232"/>
        <end position="249"/>
    </location>
</feature>
<gene>
    <name evidence="3" type="ORF">GA0074696_3167</name>
</gene>
<feature type="transmembrane region" description="Helical" evidence="2">
    <location>
        <begin position="170"/>
        <end position="188"/>
    </location>
</feature>
<evidence type="ECO:0000313" key="3">
    <source>
        <dbReference type="EMBL" id="SCF17490.1"/>
    </source>
</evidence>
<feature type="transmembrane region" description="Helical" evidence="2">
    <location>
        <begin position="261"/>
        <end position="283"/>
    </location>
</feature>
<evidence type="ECO:0000256" key="2">
    <source>
        <dbReference type="SAM" id="Phobius"/>
    </source>
</evidence>
<reference evidence="3 4" key="1">
    <citation type="submission" date="2016-06" db="EMBL/GenBank/DDBJ databases">
        <authorList>
            <person name="Kjaerup R.B."/>
            <person name="Dalgaard T.S."/>
            <person name="Juul-Madsen H.R."/>
        </authorList>
    </citation>
    <scope>NUCLEOTIDE SEQUENCE [LARGE SCALE GENOMIC DNA]</scope>
    <source>
        <strain evidence="3 4">DSM 43821</strain>
    </source>
</reference>
<accession>A0A1C4Y9Z3</accession>
<proteinExistence type="predicted"/>
<dbReference type="Pfam" id="PF05675">
    <property type="entry name" value="DUF817"/>
    <property type="match status" value="1"/>
</dbReference>
<feature type="transmembrane region" description="Helical" evidence="2">
    <location>
        <begin position="113"/>
        <end position="132"/>
    </location>
</feature>
<feature type="transmembrane region" description="Helical" evidence="2">
    <location>
        <begin position="303"/>
        <end position="321"/>
    </location>
</feature>
<dbReference type="AlphaFoldDB" id="A0A1C4Y9Z3"/>